<comment type="catalytic activity">
    <reaction evidence="1">
        <text>ATP + protein L-histidine = ADP + protein N-phospho-L-histidine.</text>
        <dbReference type="EC" id="2.7.13.3"/>
    </reaction>
</comment>
<keyword evidence="8" id="KW-0547">Nucleotide-binding</keyword>
<feature type="transmembrane region" description="Helical" evidence="14">
    <location>
        <begin position="327"/>
        <end position="351"/>
    </location>
</feature>
<feature type="domain" description="Histidine kinase" evidence="15">
    <location>
        <begin position="528"/>
        <end position="744"/>
    </location>
</feature>
<dbReference type="SUPFAM" id="SSF47384">
    <property type="entry name" value="Homodimeric domain of signal transducing histidine kinase"/>
    <property type="match status" value="1"/>
</dbReference>
<dbReference type="PROSITE" id="PS50885">
    <property type="entry name" value="HAMP"/>
    <property type="match status" value="1"/>
</dbReference>
<comment type="subcellular location">
    <subcellularLocation>
        <location evidence="2">Cell membrane</location>
        <topology evidence="2">Multi-pass membrane protein</topology>
    </subcellularLocation>
</comment>
<dbReference type="Gene3D" id="1.10.287.130">
    <property type="match status" value="1"/>
</dbReference>
<keyword evidence="13 14" id="KW-0472">Membrane</keyword>
<dbReference type="GO" id="GO:0000155">
    <property type="term" value="F:phosphorelay sensor kinase activity"/>
    <property type="evidence" value="ECO:0007669"/>
    <property type="project" value="InterPro"/>
</dbReference>
<evidence type="ECO:0000313" key="18">
    <source>
        <dbReference type="Proteomes" id="UP000192391"/>
    </source>
</evidence>
<evidence type="ECO:0000256" key="13">
    <source>
        <dbReference type="ARBA" id="ARBA00023136"/>
    </source>
</evidence>
<dbReference type="InterPro" id="IPR005467">
    <property type="entry name" value="His_kinase_dom"/>
</dbReference>
<evidence type="ECO:0000256" key="6">
    <source>
        <dbReference type="ARBA" id="ARBA00022679"/>
    </source>
</evidence>
<evidence type="ECO:0000256" key="14">
    <source>
        <dbReference type="SAM" id="Phobius"/>
    </source>
</evidence>
<dbReference type="EMBL" id="CP019962">
    <property type="protein sequence ID" value="ARD64121.1"/>
    <property type="molecule type" value="Genomic_DNA"/>
</dbReference>
<dbReference type="InterPro" id="IPR003661">
    <property type="entry name" value="HisK_dim/P_dom"/>
</dbReference>
<dbReference type="InterPro" id="IPR036890">
    <property type="entry name" value="HATPase_C_sf"/>
</dbReference>
<evidence type="ECO:0000259" key="15">
    <source>
        <dbReference type="PROSITE" id="PS50109"/>
    </source>
</evidence>
<dbReference type="SMART" id="SM00388">
    <property type="entry name" value="HisKA"/>
    <property type="match status" value="1"/>
</dbReference>
<dbReference type="RefSeq" id="WP_038350854.1">
    <property type="nucleotide sequence ID" value="NZ_CP019962.1"/>
</dbReference>
<evidence type="ECO:0000256" key="12">
    <source>
        <dbReference type="ARBA" id="ARBA00023012"/>
    </source>
</evidence>
<keyword evidence="5" id="KW-0597">Phosphoprotein</keyword>
<dbReference type="Pfam" id="PF00512">
    <property type="entry name" value="HisKA"/>
    <property type="match status" value="1"/>
</dbReference>
<dbReference type="Pfam" id="PF02518">
    <property type="entry name" value="HATPase_c"/>
    <property type="match status" value="1"/>
</dbReference>
<feature type="domain" description="HAMP" evidence="16">
    <location>
        <begin position="457"/>
        <end position="509"/>
    </location>
</feature>
<keyword evidence="6" id="KW-0808">Transferase</keyword>
<evidence type="ECO:0000256" key="11">
    <source>
        <dbReference type="ARBA" id="ARBA00022989"/>
    </source>
</evidence>
<feature type="transmembrane region" description="Helical" evidence="14">
    <location>
        <begin position="283"/>
        <end position="306"/>
    </location>
</feature>
<keyword evidence="12" id="KW-0902">Two-component regulatory system</keyword>
<evidence type="ECO:0000256" key="10">
    <source>
        <dbReference type="ARBA" id="ARBA00022840"/>
    </source>
</evidence>
<feature type="transmembrane region" description="Helical" evidence="14">
    <location>
        <begin position="357"/>
        <end position="378"/>
    </location>
</feature>
<evidence type="ECO:0000256" key="9">
    <source>
        <dbReference type="ARBA" id="ARBA00022777"/>
    </source>
</evidence>
<evidence type="ECO:0000313" key="17">
    <source>
        <dbReference type="EMBL" id="ARD64121.1"/>
    </source>
</evidence>
<dbReference type="InterPro" id="IPR050398">
    <property type="entry name" value="HssS/ArlS-like"/>
</dbReference>
<dbReference type="Gene3D" id="3.30.565.10">
    <property type="entry name" value="Histidine kinase-like ATPase, C-terminal domain"/>
    <property type="match status" value="1"/>
</dbReference>
<dbReference type="InterPro" id="IPR036097">
    <property type="entry name" value="HisK_dim/P_sf"/>
</dbReference>
<dbReference type="InterPro" id="IPR003594">
    <property type="entry name" value="HATPase_dom"/>
</dbReference>
<evidence type="ECO:0000259" key="16">
    <source>
        <dbReference type="PROSITE" id="PS50885"/>
    </source>
</evidence>
<keyword evidence="11 14" id="KW-1133">Transmembrane helix</keyword>
<gene>
    <name evidence="17" type="ORF">B2M23_00505</name>
</gene>
<dbReference type="Proteomes" id="UP000192391">
    <property type="component" value="Chromosome"/>
</dbReference>
<evidence type="ECO:0000256" key="1">
    <source>
        <dbReference type="ARBA" id="ARBA00000085"/>
    </source>
</evidence>
<feature type="transmembrane region" description="Helical" evidence="14">
    <location>
        <begin position="422"/>
        <end position="455"/>
    </location>
</feature>
<proteinExistence type="predicted"/>
<dbReference type="EC" id="2.7.13.3" evidence="3"/>
<dbReference type="GO" id="GO:0005886">
    <property type="term" value="C:plasma membrane"/>
    <property type="evidence" value="ECO:0007669"/>
    <property type="project" value="UniProtKB-SubCell"/>
</dbReference>
<organism evidence="17 18">
    <name type="scientific">Eubacterium limosum</name>
    <dbReference type="NCBI Taxonomy" id="1736"/>
    <lineage>
        <taxon>Bacteria</taxon>
        <taxon>Bacillati</taxon>
        <taxon>Bacillota</taxon>
        <taxon>Clostridia</taxon>
        <taxon>Eubacteriales</taxon>
        <taxon>Eubacteriaceae</taxon>
        <taxon>Eubacterium</taxon>
    </lineage>
</organism>
<sequence length="767" mass="86603">MDTKSKNTLRNSGVIVIKSEHLLRNTGVKLIAFILAVLLLSTGIFVLEQTATTKMEGFGISETWDEQDYLKSSSLRSEVYSVYHDLFALADTYRSEEYIRSGALLDEDAAIEEYKLSLLSEDRSRFGLWEEELGDVSSYYYSERSDSTVPKTVIDVINSDAFMERHGKEIEKYREDQIQKQLQNYANTLNSLENAQKNFGLEWYIERDGQKKTSGEGVTPEALMQSKVYLENNKGKINASQEVRNYDYGGNSNTDNRIILAFDDQKVNEMAEIYSQDRADAVLAVQVFFVCGLLSLICLVVACIGAGRRETDNDIHLLAIDRMYWDLHLIILSWIEGMLVAAGMACIMYRLPAYMSAILLILAVALAYNYVLSIVRVVKAHRFMDRFGTVVLCKKCGRLIKRFCRRIRDFYRNVIKGRSLVMLLCAAIIICAIVGMLIVALPPIGIILLGVVLWFGAKRAKSLDQTIKGVERIYEGDTDYKIEVEGHGPVEEMAKNINNINEGLSTAVRDAVEKELKSERLKTELITNVSHDIRTPLTSIITYIDLLKKEDIDEESRERYIGVLEQKAARLKALTDDLFEAAKASTGNMEVHWDTVNVEALVNQGMGELEDKIEDSGLQFIVSRPQEKVMVRADGRLLWRVIENLLSNVLKYALPGSRVYMTIDRDMFTDRGVFIIKNISADPLNIPAEELLERFKRGDDTRHSEGSGLGLAIAKDLTELQNGQFDLTIDGDLFKATVYLELVPDDEPAKAVMAEETSETEAEEKNE</sequence>
<keyword evidence="9" id="KW-0418">Kinase</keyword>
<evidence type="ECO:0000256" key="8">
    <source>
        <dbReference type="ARBA" id="ARBA00022741"/>
    </source>
</evidence>
<dbReference type="GO" id="GO:0005524">
    <property type="term" value="F:ATP binding"/>
    <property type="evidence" value="ECO:0007669"/>
    <property type="project" value="UniProtKB-KW"/>
</dbReference>
<dbReference type="SUPFAM" id="SSF55874">
    <property type="entry name" value="ATPase domain of HSP90 chaperone/DNA topoisomerase II/histidine kinase"/>
    <property type="match status" value="1"/>
</dbReference>
<keyword evidence="10" id="KW-0067">ATP-binding</keyword>
<dbReference type="PANTHER" id="PTHR45528">
    <property type="entry name" value="SENSOR HISTIDINE KINASE CPXA"/>
    <property type="match status" value="1"/>
</dbReference>
<keyword evidence="7 14" id="KW-0812">Transmembrane</keyword>
<evidence type="ECO:0000256" key="5">
    <source>
        <dbReference type="ARBA" id="ARBA00022553"/>
    </source>
</evidence>
<evidence type="ECO:0000256" key="7">
    <source>
        <dbReference type="ARBA" id="ARBA00022692"/>
    </source>
</evidence>
<dbReference type="PANTHER" id="PTHR45528:SF1">
    <property type="entry name" value="SENSOR HISTIDINE KINASE CPXA"/>
    <property type="match status" value="1"/>
</dbReference>
<dbReference type="CDD" id="cd00082">
    <property type="entry name" value="HisKA"/>
    <property type="match status" value="1"/>
</dbReference>
<dbReference type="InterPro" id="IPR003660">
    <property type="entry name" value="HAMP_dom"/>
</dbReference>
<dbReference type="KEGG" id="elim:B2M23_00505"/>
<reference evidence="18" key="1">
    <citation type="journal article" date="2017" name="Sci. Rep.">
        <title>Determination of the Genome and Primary Transcriptome of Syngas Fermenting Eubacterium limosum ATCC 8486.</title>
        <authorList>
            <person name="Song Y."/>
            <person name="Shin J."/>
            <person name="Jeong Y."/>
            <person name="Jin S."/>
            <person name="Lee J.K."/>
            <person name="Kim D.R."/>
            <person name="Kim S.C."/>
            <person name="Cho S."/>
            <person name="Cho B.K."/>
        </authorList>
    </citation>
    <scope>NUCLEOTIDE SEQUENCE [LARGE SCALE GENOMIC DNA]</scope>
    <source>
        <strain evidence="18">ATCC 8486</strain>
    </source>
</reference>
<evidence type="ECO:0000256" key="3">
    <source>
        <dbReference type="ARBA" id="ARBA00012438"/>
    </source>
</evidence>
<evidence type="ECO:0000256" key="4">
    <source>
        <dbReference type="ARBA" id="ARBA00022475"/>
    </source>
</evidence>
<accession>A0AAC9W1I8</accession>
<dbReference type="SMART" id="SM00387">
    <property type="entry name" value="HATPase_c"/>
    <property type="match status" value="1"/>
</dbReference>
<name>A0AAC9W1I8_EUBLI</name>
<dbReference type="PROSITE" id="PS50109">
    <property type="entry name" value="HIS_KIN"/>
    <property type="match status" value="1"/>
</dbReference>
<protein>
    <recommendedName>
        <fullName evidence="3">histidine kinase</fullName>
        <ecNumber evidence="3">2.7.13.3</ecNumber>
    </recommendedName>
</protein>
<dbReference type="AlphaFoldDB" id="A0AAC9W1I8"/>
<feature type="transmembrane region" description="Helical" evidence="14">
    <location>
        <begin position="27"/>
        <end position="47"/>
    </location>
</feature>
<keyword evidence="4" id="KW-1003">Cell membrane</keyword>
<evidence type="ECO:0000256" key="2">
    <source>
        <dbReference type="ARBA" id="ARBA00004651"/>
    </source>
</evidence>